<dbReference type="PANTHER" id="PTHR40682">
    <property type="entry name" value="F5/8 TYPE C DOMAIN CONTAINING PROTEIN"/>
    <property type="match status" value="1"/>
</dbReference>
<dbReference type="EMBL" id="CYKH01001980">
    <property type="protein sequence ID" value="CUG91914.1"/>
    <property type="molecule type" value="Genomic_DNA"/>
</dbReference>
<organism evidence="3 4">
    <name type="scientific">Bodo saltans</name>
    <name type="common">Flagellated protozoan</name>
    <dbReference type="NCBI Taxonomy" id="75058"/>
    <lineage>
        <taxon>Eukaryota</taxon>
        <taxon>Discoba</taxon>
        <taxon>Euglenozoa</taxon>
        <taxon>Kinetoplastea</taxon>
        <taxon>Metakinetoplastina</taxon>
        <taxon>Eubodonida</taxon>
        <taxon>Bodonidae</taxon>
        <taxon>Bodo</taxon>
    </lineage>
</organism>
<feature type="region of interest" description="Disordered" evidence="2">
    <location>
        <begin position="212"/>
        <end position="231"/>
    </location>
</feature>
<dbReference type="OrthoDB" id="313433at2759"/>
<keyword evidence="1" id="KW-0175">Coiled coil</keyword>
<feature type="region of interest" description="Disordered" evidence="2">
    <location>
        <begin position="448"/>
        <end position="515"/>
    </location>
</feature>
<evidence type="ECO:0000313" key="4">
    <source>
        <dbReference type="Proteomes" id="UP000051952"/>
    </source>
</evidence>
<keyword evidence="4" id="KW-1185">Reference proteome</keyword>
<dbReference type="AlphaFoldDB" id="A0A0S4JNV6"/>
<evidence type="ECO:0000256" key="1">
    <source>
        <dbReference type="SAM" id="Coils"/>
    </source>
</evidence>
<dbReference type="PANTHER" id="PTHR40682:SF1">
    <property type="entry name" value="CHROMOSOME UNDETERMINED SCAFFOLD_48, WHOLE GENOME SHOTGUN SEQUENCE"/>
    <property type="match status" value="1"/>
</dbReference>
<feature type="coiled-coil region" evidence="1">
    <location>
        <begin position="332"/>
        <end position="366"/>
    </location>
</feature>
<accession>A0A0S4JNV6</accession>
<dbReference type="VEuPathDB" id="TriTrypDB:BSAL_34745"/>
<feature type="region of interest" description="Disordered" evidence="2">
    <location>
        <begin position="185"/>
        <end position="207"/>
    </location>
</feature>
<reference evidence="4" key="1">
    <citation type="submission" date="2015-09" db="EMBL/GenBank/DDBJ databases">
        <authorList>
            <consortium name="Pathogen Informatics"/>
        </authorList>
    </citation>
    <scope>NUCLEOTIDE SEQUENCE [LARGE SCALE GENOMIC DNA]</scope>
    <source>
        <strain evidence="4">Lake Konstanz</strain>
    </source>
</reference>
<evidence type="ECO:0000256" key="2">
    <source>
        <dbReference type="SAM" id="MobiDB-lite"/>
    </source>
</evidence>
<feature type="compositionally biased region" description="Basic and acidic residues" evidence="2">
    <location>
        <begin position="464"/>
        <end position="506"/>
    </location>
</feature>
<proteinExistence type="predicted"/>
<dbReference type="Proteomes" id="UP000051952">
    <property type="component" value="Unassembled WGS sequence"/>
</dbReference>
<sequence length="515" mass="56048">MSLSSPSEDNYALASTGATIVDVSHEALHVASAASNLLLEREDMLWITSDAPQSVTIRITPNHPPITFVGWHVWHDYLSNPKVVEVASGILPDCLNTAIVCNALPGAGTQLWEVTQPIPSAHQYIRFTIQSTFAPGPTYMNNVCLFAQNPGPKYSRMNEAAQHQAIASRVHNNAAPYAAHATSNLATGSAPNSRATSQDVYNATQQHQHVGASAAAVSTTSGAGRSSSSGVVAGSVPISNLLRDLDEDIKSLHPIRTVSPTRNVVFSQPNNAASLPTLVDTEIGEYVAAAHRRSPSAQQLREGNLSALHRSGQVVNSVHDSLSVVDNTTFRLAALETAVTSLSRALENQRQEIASIRELLVAQKRQPSQPQSSKHHHQDPVAVNFPEESLKLFIEEVLAPKLAKLAKRTETHTLERVEEHVAGMLDNVSDVVDRRVRGYLRHLSGDHGVTHFGGVQTDTSRQQKLRDDFPRDDSSHRRGVDAGGYQHRERSVADEHIRGGRGDYDRPVQPASRRR</sequence>
<gene>
    <name evidence="3" type="ORF">BSAL_34745</name>
</gene>
<protein>
    <submittedName>
        <fullName evidence="3">Uncharacterized protein</fullName>
    </submittedName>
</protein>
<name>A0A0S4JNV6_BODSA</name>
<evidence type="ECO:0000313" key="3">
    <source>
        <dbReference type="EMBL" id="CUG91914.1"/>
    </source>
</evidence>
<dbReference type="OMA" id="FVGWHVW"/>